<reference evidence="2 3" key="1">
    <citation type="submission" date="2018-03" db="EMBL/GenBank/DDBJ databases">
        <title>Lachnoclostridium SNUG30386 gen.nov., sp.nov., isolated from human faeces.</title>
        <authorList>
            <person name="Seo B."/>
            <person name="Jeon K."/>
            <person name="Ko G."/>
        </authorList>
    </citation>
    <scope>NUCLEOTIDE SEQUENCE [LARGE SCALE GENOMIC DNA]</scope>
    <source>
        <strain evidence="2 3">SNUG30386</strain>
    </source>
</reference>
<keyword evidence="2" id="KW-0808">Transferase</keyword>
<evidence type="ECO:0000259" key="1">
    <source>
        <dbReference type="PROSITE" id="PS51880"/>
    </source>
</evidence>
<dbReference type="GO" id="GO:0005524">
    <property type="term" value="F:ATP binding"/>
    <property type="evidence" value="ECO:0007669"/>
    <property type="project" value="InterPro"/>
</dbReference>
<dbReference type="GO" id="GO:0016301">
    <property type="term" value="F:kinase activity"/>
    <property type="evidence" value="ECO:0007669"/>
    <property type="project" value="UniProtKB-KW"/>
</dbReference>
<organism evidence="2 3">
    <name type="scientific">Clostridium fessum</name>
    <dbReference type="NCBI Taxonomy" id="2126740"/>
    <lineage>
        <taxon>Bacteria</taxon>
        <taxon>Bacillati</taxon>
        <taxon>Bacillota</taxon>
        <taxon>Clostridia</taxon>
        <taxon>Eubacteriales</taxon>
        <taxon>Clostridiaceae</taxon>
        <taxon>Clostridium</taxon>
    </lineage>
</organism>
<dbReference type="AlphaFoldDB" id="A0A2T3FLF9"/>
<dbReference type="InterPro" id="IPR012676">
    <property type="entry name" value="TGS-like"/>
</dbReference>
<dbReference type="InterPro" id="IPR006083">
    <property type="entry name" value="PRK/URK"/>
</dbReference>
<gene>
    <name evidence="2" type="ORF">C7U56_12795</name>
</gene>
<dbReference type="Proteomes" id="UP000241048">
    <property type="component" value="Unassembled WGS sequence"/>
</dbReference>
<dbReference type="PROSITE" id="PS51880">
    <property type="entry name" value="TGS"/>
    <property type="match status" value="1"/>
</dbReference>
<protein>
    <submittedName>
        <fullName evidence="2">Nucleoside kinase</fullName>
    </submittedName>
</protein>
<name>A0A2T3FLF9_9CLOT</name>
<evidence type="ECO:0000313" key="3">
    <source>
        <dbReference type="Proteomes" id="UP000241048"/>
    </source>
</evidence>
<dbReference type="Gene3D" id="3.30.980.10">
    <property type="entry name" value="Threonyl-trna Synthetase, Chain A, domain 2"/>
    <property type="match status" value="1"/>
</dbReference>
<dbReference type="EMBL" id="PYLO01000005">
    <property type="protein sequence ID" value="PST36114.1"/>
    <property type="molecule type" value="Genomic_DNA"/>
</dbReference>
<evidence type="ECO:0000313" key="2">
    <source>
        <dbReference type="EMBL" id="PST36114.1"/>
    </source>
</evidence>
<keyword evidence="2" id="KW-0418">Kinase</keyword>
<dbReference type="PANTHER" id="PTHR10285">
    <property type="entry name" value="URIDINE KINASE"/>
    <property type="match status" value="1"/>
</dbReference>
<accession>A0A2T3FLF9</accession>
<sequence length="550" mass="63437">MPEVRIGSEIKTYPQGTAYAEIAEEYQKNYENDILLVSVNGRLRELHKTLQKDCQMEFITAADTAGYLAYQRSAVFLMMKAFQNVAGRENVKNITVCFSVENGLYVEVEGRVTLSQELLDRVKAEMKRLSEQDLPLQKRSENTDEAMDHFQEQGMYDKARLFNYRRASRVNVYRLGDYDDYFYGYMVMSTRYLKYFDLQMYEEGFILRLPNKKQPKAIQPFHPQKKLFDVQQEAEKLGHKLGVFDVGTLNDTIAQGRMNDLILMQEALQEKKIGDIAEQIHESGRKLVMIAGPSSSGKTTFSHRLSIQLGALGLKPHPIAVDNYFVNRVDSPRDENGNYDYEALNCIDVKQFNEDMEALLAGKRVELPVYNFVKGEREYKGDFLQLGAEDILVIEGIHCLNDDLSYSLPRDKKFKIYISALTQLNIDDHNRVPTTDGRLIRRMVRDARTRGASAQDTIRMWDSVRRGEERNIFPYQEEADAMFNSAFLYELSVLKQYAEPILYSVPRDSAEYNEAKRLLKFLDYFLGVSSEQVPHNSIVREFIGGSCFKV</sequence>
<dbReference type="SUPFAM" id="SSF81271">
    <property type="entry name" value="TGS-like"/>
    <property type="match status" value="1"/>
</dbReference>
<dbReference type="Gene3D" id="3.10.20.30">
    <property type="match status" value="1"/>
</dbReference>
<dbReference type="InterPro" id="IPR012675">
    <property type="entry name" value="Beta-grasp_dom_sf"/>
</dbReference>
<feature type="domain" description="TGS" evidence="1">
    <location>
        <begin position="1"/>
        <end position="60"/>
    </location>
</feature>
<dbReference type="Gene3D" id="3.40.50.300">
    <property type="entry name" value="P-loop containing nucleotide triphosphate hydrolases"/>
    <property type="match status" value="1"/>
</dbReference>
<dbReference type="InterPro" id="IPR018163">
    <property type="entry name" value="Thr/Ala-tRNA-synth_IIc_edit"/>
</dbReference>
<dbReference type="Pfam" id="PF00485">
    <property type="entry name" value="PRK"/>
    <property type="match status" value="1"/>
</dbReference>
<dbReference type="RefSeq" id="WP_107001547.1">
    <property type="nucleotide sequence ID" value="NZ_JAQDZI010000007.1"/>
</dbReference>
<proteinExistence type="predicted"/>
<dbReference type="InterPro" id="IPR027417">
    <property type="entry name" value="P-loop_NTPase"/>
</dbReference>
<dbReference type="CDD" id="cd02028">
    <property type="entry name" value="UMPK_like"/>
    <property type="match status" value="1"/>
</dbReference>
<dbReference type="InterPro" id="IPR004095">
    <property type="entry name" value="TGS"/>
</dbReference>
<dbReference type="SUPFAM" id="SSF52540">
    <property type="entry name" value="P-loop containing nucleoside triphosphate hydrolases"/>
    <property type="match status" value="1"/>
</dbReference>
<comment type="caution">
    <text evidence="2">The sequence shown here is derived from an EMBL/GenBank/DDBJ whole genome shotgun (WGS) entry which is preliminary data.</text>
</comment>
<dbReference type="CDD" id="cd01667">
    <property type="entry name" value="TGS_ThrRS"/>
    <property type="match status" value="1"/>
</dbReference>
<keyword evidence="3" id="KW-1185">Reference proteome</keyword>
<dbReference type="SUPFAM" id="SSF55186">
    <property type="entry name" value="ThrRS/AlaRS common domain"/>
    <property type="match status" value="1"/>
</dbReference>